<feature type="transmembrane region" description="Helical" evidence="11">
    <location>
        <begin position="105"/>
        <end position="128"/>
    </location>
</feature>
<evidence type="ECO:0000256" key="11">
    <source>
        <dbReference type="SAM" id="Phobius"/>
    </source>
</evidence>
<dbReference type="Pfam" id="PF02653">
    <property type="entry name" value="BPD_transp_2"/>
    <property type="match status" value="1"/>
</dbReference>
<comment type="subcellular location">
    <subcellularLocation>
        <location evidence="1">Cell membrane</location>
        <topology evidence="1">Multi-pass membrane protein</topology>
    </subcellularLocation>
</comment>
<dbReference type="CDD" id="cd06579">
    <property type="entry name" value="TM_PBP1_transp_AraH_like"/>
    <property type="match status" value="1"/>
</dbReference>
<organism evidence="12 13">
    <name type="scientific">Bauldia litoralis</name>
    <dbReference type="NCBI Taxonomy" id="665467"/>
    <lineage>
        <taxon>Bacteria</taxon>
        <taxon>Pseudomonadati</taxon>
        <taxon>Pseudomonadota</taxon>
        <taxon>Alphaproteobacteria</taxon>
        <taxon>Hyphomicrobiales</taxon>
        <taxon>Kaistiaceae</taxon>
        <taxon>Bauldia</taxon>
    </lineage>
</organism>
<feature type="transmembrane region" description="Helical" evidence="11">
    <location>
        <begin position="24"/>
        <end position="43"/>
    </location>
</feature>
<evidence type="ECO:0000313" key="13">
    <source>
        <dbReference type="Proteomes" id="UP000199071"/>
    </source>
</evidence>
<comment type="function">
    <text evidence="9">Part of the ABC transporter complex LsrABCD involved in autoinducer 2 (AI-2) import. Probably responsible for the translocation of the substrate across the membrane.</text>
</comment>
<dbReference type="RefSeq" id="WP_090879016.1">
    <property type="nucleotide sequence ID" value="NZ_FMXQ01000009.1"/>
</dbReference>
<evidence type="ECO:0000256" key="9">
    <source>
        <dbReference type="ARBA" id="ARBA00025439"/>
    </source>
</evidence>
<feature type="transmembrane region" description="Helical" evidence="11">
    <location>
        <begin position="251"/>
        <end position="272"/>
    </location>
</feature>
<feature type="transmembrane region" description="Helical" evidence="11">
    <location>
        <begin position="225"/>
        <end position="245"/>
    </location>
</feature>
<evidence type="ECO:0000256" key="4">
    <source>
        <dbReference type="ARBA" id="ARBA00022475"/>
    </source>
</evidence>
<keyword evidence="6 11" id="KW-0812">Transmembrane</keyword>
<dbReference type="PANTHER" id="PTHR32196">
    <property type="entry name" value="ABC TRANSPORTER PERMEASE PROTEIN YPHD-RELATED-RELATED"/>
    <property type="match status" value="1"/>
</dbReference>
<name>A0A1G6DY08_9HYPH</name>
<evidence type="ECO:0000256" key="1">
    <source>
        <dbReference type="ARBA" id="ARBA00004651"/>
    </source>
</evidence>
<dbReference type="AlphaFoldDB" id="A0A1G6DY08"/>
<keyword evidence="13" id="KW-1185">Reference proteome</keyword>
<keyword evidence="8 11" id="KW-0472">Membrane</keyword>
<feature type="transmembrane region" description="Helical" evidence="11">
    <location>
        <begin position="135"/>
        <end position="153"/>
    </location>
</feature>
<reference evidence="12 13" key="1">
    <citation type="submission" date="2016-10" db="EMBL/GenBank/DDBJ databases">
        <authorList>
            <person name="de Groot N.N."/>
        </authorList>
    </citation>
    <scope>NUCLEOTIDE SEQUENCE [LARGE SCALE GENOMIC DNA]</scope>
    <source>
        <strain evidence="12 13">ATCC 35022</strain>
    </source>
</reference>
<evidence type="ECO:0000256" key="5">
    <source>
        <dbReference type="ARBA" id="ARBA00022519"/>
    </source>
</evidence>
<feature type="transmembrane region" description="Helical" evidence="11">
    <location>
        <begin position="279"/>
        <end position="303"/>
    </location>
</feature>
<comment type="subunit">
    <text evidence="2">The complex is composed of two ATP-binding proteins (LsrA), two transmembrane proteins (LsrC and LsrD) and a solute-binding protein (LsrB).</text>
</comment>
<proteinExistence type="predicted"/>
<evidence type="ECO:0000256" key="3">
    <source>
        <dbReference type="ARBA" id="ARBA00022448"/>
    </source>
</evidence>
<gene>
    <name evidence="12" type="ORF">SAMN02982931_03875</name>
</gene>
<feature type="transmembrane region" description="Helical" evidence="11">
    <location>
        <begin position="81"/>
        <end position="99"/>
    </location>
</feature>
<dbReference type="OrthoDB" id="192433at2"/>
<feature type="transmembrane region" description="Helical" evidence="11">
    <location>
        <begin position="309"/>
        <end position="330"/>
    </location>
</feature>
<keyword evidence="5" id="KW-0997">Cell inner membrane</keyword>
<dbReference type="STRING" id="665467.SAMN02982931_03875"/>
<feature type="transmembrane region" description="Helical" evidence="11">
    <location>
        <begin position="173"/>
        <end position="196"/>
    </location>
</feature>
<keyword evidence="7 11" id="KW-1133">Transmembrane helix</keyword>
<evidence type="ECO:0000256" key="10">
    <source>
        <dbReference type="ARBA" id="ARBA00039382"/>
    </source>
</evidence>
<dbReference type="GO" id="GO:0005886">
    <property type="term" value="C:plasma membrane"/>
    <property type="evidence" value="ECO:0007669"/>
    <property type="project" value="UniProtKB-SubCell"/>
</dbReference>
<evidence type="ECO:0000256" key="8">
    <source>
        <dbReference type="ARBA" id="ARBA00023136"/>
    </source>
</evidence>
<evidence type="ECO:0000256" key="2">
    <source>
        <dbReference type="ARBA" id="ARBA00011262"/>
    </source>
</evidence>
<accession>A0A1G6DY08</accession>
<protein>
    <recommendedName>
        <fullName evidence="10">Autoinducer 2 import system permease protein LsrC</fullName>
    </recommendedName>
</protein>
<keyword evidence="3" id="KW-0813">Transport</keyword>
<evidence type="ECO:0000256" key="7">
    <source>
        <dbReference type="ARBA" id="ARBA00022989"/>
    </source>
</evidence>
<dbReference type="PANTHER" id="PTHR32196:SF29">
    <property type="entry name" value="AUTOINDUCER 2 IMPORT SYSTEM PERMEASE PROTEIN LSRC"/>
    <property type="match status" value="1"/>
</dbReference>
<feature type="transmembrane region" description="Helical" evidence="11">
    <location>
        <begin position="55"/>
        <end position="74"/>
    </location>
</feature>
<dbReference type="EMBL" id="FMXQ01000009">
    <property type="protein sequence ID" value="SDB50077.1"/>
    <property type="molecule type" value="Genomic_DNA"/>
</dbReference>
<dbReference type="InterPro" id="IPR001851">
    <property type="entry name" value="ABC_transp_permease"/>
</dbReference>
<dbReference type="Proteomes" id="UP000199071">
    <property type="component" value="Unassembled WGS sequence"/>
</dbReference>
<evidence type="ECO:0000313" key="12">
    <source>
        <dbReference type="EMBL" id="SDB50077.1"/>
    </source>
</evidence>
<evidence type="ECO:0000256" key="6">
    <source>
        <dbReference type="ARBA" id="ARBA00022692"/>
    </source>
</evidence>
<dbReference type="GO" id="GO:0022857">
    <property type="term" value="F:transmembrane transporter activity"/>
    <property type="evidence" value="ECO:0007669"/>
    <property type="project" value="InterPro"/>
</dbReference>
<keyword evidence="4" id="KW-1003">Cell membrane</keyword>
<sequence>MSAENAVIAAAAPRRSFGRFALKLRVSGVVAFLVILGAIFAVLSPQFLNAQNLSAIVSNAAILSIVAAAQAVVLITRNLDVSVGSIMGFAAYLTADFAAQHQGIGPILILMPMIIGGMLGALNGLLVAYGKVSPLIATLGTMSIYRGLTYLYARGQEVTSNMLPRWMLETVDLRVGGFPVLVILAVVVVAILGAFLRFFPVGRRIYAVGSNPVASAYFGLRTERIVLLAYVICGVLCGLAGFLYAARVGTVTVILASGWELTSLAAAVVGGVSVTGGSGLVAGAALGAVVLATIDNGLVLLRVPEFWRMFIQGSAIVGAATADVIIGAQIRKSLQSRRRGTI</sequence>